<keyword evidence="3" id="KW-1185">Reference proteome</keyword>
<evidence type="ECO:0000256" key="1">
    <source>
        <dbReference type="SAM" id="SignalP"/>
    </source>
</evidence>
<name>A0AA46C5P9_9XANT</name>
<proteinExistence type="predicted"/>
<dbReference type="EMBL" id="UIHB01000001">
    <property type="protein sequence ID" value="SUZ26880.1"/>
    <property type="molecule type" value="Genomic_DNA"/>
</dbReference>
<feature type="chain" id="PRO_5041293488" description="Secreted protein" evidence="1">
    <location>
        <begin position="24"/>
        <end position="184"/>
    </location>
</feature>
<reference evidence="2 3" key="1">
    <citation type="submission" date="2018-06" db="EMBL/GenBank/DDBJ databases">
        <authorList>
            <person name="Pothier F. J."/>
        </authorList>
    </citation>
    <scope>NUCLEOTIDE SEQUENCE [LARGE SCALE GENOMIC DNA]</scope>
    <source>
        <strain evidence="2 3">CPBF 424</strain>
    </source>
</reference>
<evidence type="ECO:0000313" key="3">
    <source>
        <dbReference type="Proteomes" id="UP000254168"/>
    </source>
</evidence>
<dbReference type="AlphaFoldDB" id="A0AA46C5P9"/>
<organism evidence="2 3">
    <name type="scientific">Xanthomonas euroxanthea</name>
    <dbReference type="NCBI Taxonomy" id="2259622"/>
    <lineage>
        <taxon>Bacteria</taxon>
        <taxon>Pseudomonadati</taxon>
        <taxon>Pseudomonadota</taxon>
        <taxon>Gammaproteobacteria</taxon>
        <taxon>Lysobacterales</taxon>
        <taxon>Lysobacteraceae</taxon>
        <taxon>Xanthomonas</taxon>
    </lineage>
</organism>
<keyword evidence="1" id="KW-0732">Signal</keyword>
<evidence type="ECO:0008006" key="4">
    <source>
        <dbReference type="Google" id="ProtNLM"/>
    </source>
</evidence>
<evidence type="ECO:0000313" key="2">
    <source>
        <dbReference type="EMBL" id="SUZ26880.1"/>
    </source>
</evidence>
<dbReference type="Proteomes" id="UP000254168">
    <property type="component" value="Unassembled WGS sequence"/>
</dbReference>
<protein>
    <recommendedName>
        <fullName evidence="4">Secreted protein</fullName>
    </recommendedName>
</protein>
<feature type="signal peptide" evidence="1">
    <location>
        <begin position="1"/>
        <end position="23"/>
    </location>
</feature>
<dbReference type="RefSeq" id="WP_181901091.1">
    <property type="nucleotide sequence ID" value="NZ_LR994544.1"/>
</dbReference>
<gene>
    <name evidence="2" type="ORF">CPBF424_06420</name>
</gene>
<sequence>MRLHLTTWLLTALVVMTGAPAHAQTAPQTPSPSQPMSDVTARHPVTTAVLAGRTIRLGEHAGKCALLRDDEVLPLDIGAPCYFSINREHGAQVHHFNGSDIVLVQHAHPRAEPDWDIKLYGPICAFEAQAVREVDGVLEPGSVANSWPCDPTVGADQKQFVYSYDTWPKRETQTPSRKQKQTQP</sequence>
<accession>A0AA46C5P9</accession>
<comment type="caution">
    <text evidence="2">The sequence shown here is derived from an EMBL/GenBank/DDBJ whole genome shotgun (WGS) entry which is preliminary data.</text>
</comment>